<name>A0A2U8UKV2_9CAUD</name>
<keyword evidence="3" id="KW-1185">Reference proteome</keyword>
<keyword evidence="1" id="KW-1133">Transmembrane helix</keyword>
<accession>A0A2U8UKV2</accession>
<proteinExistence type="predicted"/>
<protein>
    <submittedName>
        <fullName evidence="2">Holin</fullName>
    </submittedName>
</protein>
<organism evidence="2 3">
    <name type="scientific">Gordonia phage Sour</name>
    <dbReference type="NCBI Taxonomy" id="2182349"/>
    <lineage>
        <taxon>Viruses</taxon>
        <taxon>Duplodnaviria</taxon>
        <taxon>Heunggongvirae</taxon>
        <taxon>Uroviricota</taxon>
        <taxon>Caudoviricetes</taxon>
        <taxon>Sourvirus</taxon>
        <taxon>Sourvirus sour</taxon>
    </lineage>
</organism>
<keyword evidence="1" id="KW-0812">Transmembrane</keyword>
<dbReference type="Pfam" id="PF23809">
    <property type="entry name" value="Phage_holin_9"/>
    <property type="match status" value="1"/>
</dbReference>
<reference evidence="3" key="1">
    <citation type="submission" date="2018-03" db="EMBL/GenBank/DDBJ databases">
        <authorList>
            <person name="Keele B.F."/>
        </authorList>
    </citation>
    <scope>NUCLEOTIDE SEQUENCE [LARGE SCALE GENOMIC DNA]</scope>
</reference>
<feature type="transmembrane region" description="Helical" evidence="1">
    <location>
        <begin position="23"/>
        <end position="41"/>
    </location>
</feature>
<evidence type="ECO:0000313" key="3">
    <source>
        <dbReference type="Proteomes" id="UP000246591"/>
    </source>
</evidence>
<feature type="transmembrane region" description="Helical" evidence="1">
    <location>
        <begin position="72"/>
        <end position="90"/>
    </location>
</feature>
<sequence length="128" mass="13669">MMTTDNTVLDKLRAAIPEGQREAFYRLVAGVTAFLLAFGVLDDSEAALWTQLGLTLVTSLFALLYSTQAWRTALYVITGPLGAVLMAYGIVSDVRWALITAAVAQLFGITTAAAKTVQYPTSGLHQAA</sequence>
<dbReference type="RefSeq" id="YP_009625588.1">
    <property type="nucleotide sequence ID" value="NC_042132.1"/>
</dbReference>
<evidence type="ECO:0000313" key="2">
    <source>
        <dbReference type="EMBL" id="AWN04218.1"/>
    </source>
</evidence>
<dbReference type="KEGG" id="vg:40102482"/>
<dbReference type="EMBL" id="MH153810">
    <property type="protein sequence ID" value="AWN04218.1"/>
    <property type="molecule type" value="Genomic_DNA"/>
</dbReference>
<dbReference type="InterPro" id="IPR056390">
    <property type="entry name" value="Holin_phage"/>
</dbReference>
<dbReference type="Proteomes" id="UP000246591">
    <property type="component" value="Segment"/>
</dbReference>
<dbReference type="GeneID" id="40102482"/>
<evidence type="ECO:0000256" key="1">
    <source>
        <dbReference type="SAM" id="Phobius"/>
    </source>
</evidence>
<keyword evidence="1" id="KW-0472">Membrane</keyword>
<gene>
    <name evidence="2" type="primary">17</name>
    <name evidence="2" type="ORF">PBI_SOUR_17</name>
</gene>
<feature type="transmembrane region" description="Helical" evidence="1">
    <location>
        <begin position="47"/>
        <end position="65"/>
    </location>
</feature>